<organism evidence="1 2">
    <name type="scientific">Lepeophtheirus salmonis</name>
    <name type="common">Salmon louse</name>
    <name type="synonym">Caligus salmonis</name>
    <dbReference type="NCBI Taxonomy" id="72036"/>
    <lineage>
        <taxon>Eukaryota</taxon>
        <taxon>Metazoa</taxon>
        <taxon>Ecdysozoa</taxon>
        <taxon>Arthropoda</taxon>
        <taxon>Crustacea</taxon>
        <taxon>Multicrustacea</taxon>
        <taxon>Hexanauplia</taxon>
        <taxon>Copepoda</taxon>
        <taxon>Siphonostomatoida</taxon>
        <taxon>Caligidae</taxon>
        <taxon>Lepeophtheirus</taxon>
    </lineage>
</organism>
<dbReference type="AlphaFoldDB" id="A0A7R8CPL9"/>
<sequence>MLPCLNEILGKDVASTLSKIPLSNDIIIRSLDEMSNFVENKIVEILKKTKTKFSIQIDESTIPNEAILFVYVKFIQEERLFIKSLSETTRGEYIFNEVMQYFNHKNILLTNLISIASDGAAAMIGTVKGFVSKRKSDAPEIFIFIALSTDSIWLLRILEETWKNNSILPYM</sequence>
<proteinExistence type="predicted"/>
<gene>
    <name evidence="1" type="ORF">LSAA_8106</name>
</gene>
<reference evidence="1" key="1">
    <citation type="submission" date="2021-02" db="EMBL/GenBank/DDBJ databases">
        <authorList>
            <person name="Bekaert M."/>
        </authorList>
    </citation>
    <scope>NUCLEOTIDE SEQUENCE</scope>
    <source>
        <strain evidence="1">IoA-00</strain>
    </source>
</reference>
<evidence type="ECO:0000313" key="2">
    <source>
        <dbReference type="Proteomes" id="UP000675881"/>
    </source>
</evidence>
<protein>
    <submittedName>
        <fullName evidence="1">(salmon louse) hypothetical protein</fullName>
    </submittedName>
</protein>
<dbReference type="PANTHER" id="PTHR45913">
    <property type="entry name" value="EPM2A-INTERACTING PROTEIN 1"/>
    <property type="match status" value="1"/>
</dbReference>
<dbReference type="Proteomes" id="UP000675881">
    <property type="component" value="Chromosome 3"/>
</dbReference>
<accession>A0A7R8CPL9</accession>
<name>A0A7R8CPL9_LEPSM</name>
<dbReference type="EMBL" id="HG994582">
    <property type="protein sequence ID" value="CAF2885205.1"/>
    <property type="molecule type" value="Genomic_DNA"/>
</dbReference>
<keyword evidence="2" id="KW-1185">Reference proteome</keyword>
<dbReference type="OrthoDB" id="10068674at2759"/>
<evidence type="ECO:0000313" key="1">
    <source>
        <dbReference type="EMBL" id="CAF2885205.1"/>
    </source>
</evidence>
<dbReference type="PANTHER" id="PTHR45913:SF5">
    <property type="entry name" value="GENERAL TRANSCRIPTION FACTOR II-I REPEAT DOMAIN-CONTAINING PROTEIN 2A-LIKE PROTEIN"/>
    <property type="match status" value="1"/>
</dbReference>